<gene>
    <name evidence="1" type="ORF">Q4I30_007576</name>
</gene>
<name>A0AAW3A0Z1_9TRYP</name>
<proteinExistence type="predicted"/>
<dbReference type="Proteomes" id="UP001482455">
    <property type="component" value="Unassembled WGS sequence"/>
</dbReference>
<keyword evidence="2" id="KW-1185">Reference proteome</keyword>
<organism evidence="1 2">
    <name type="scientific">Leishmania utingensis</name>
    <dbReference type="NCBI Taxonomy" id="653362"/>
    <lineage>
        <taxon>Eukaryota</taxon>
        <taxon>Discoba</taxon>
        <taxon>Euglenozoa</taxon>
        <taxon>Kinetoplastea</taxon>
        <taxon>Metakinetoplastina</taxon>
        <taxon>Trypanosomatida</taxon>
        <taxon>Trypanosomatidae</taxon>
        <taxon>Leishmaniinae</taxon>
        <taxon>Leishmania</taxon>
    </lineage>
</organism>
<evidence type="ECO:0000313" key="2">
    <source>
        <dbReference type="Proteomes" id="UP001482455"/>
    </source>
</evidence>
<accession>A0AAW3A0Z1</accession>
<sequence>MKATTPAPSASLCSALETALSCCYGRDQTSKLFEVYAQCMVHIPLTVVALVDPVLEFSDSLLISSRQNAQVPHFTGQC</sequence>
<comment type="caution">
    <text evidence="1">The sequence shown here is derived from an EMBL/GenBank/DDBJ whole genome shotgun (WGS) entry which is preliminary data.</text>
</comment>
<protein>
    <submittedName>
        <fullName evidence="1">Uncharacterized protein</fullName>
    </submittedName>
</protein>
<reference evidence="1 2" key="1">
    <citation type="submission" date="2024-02" db="EMBL/GenBank/DDBJ databases">
        <title>FIRST GENOME SEQUENCES OF Leishmania (Viannia) shawi, Leishmania (Viannia) lindenbergi AND Leishmania (Viannia) utingensis.</title>
        <authorList>
            <person name="Resadore F."/>
            <person name="Custodio M.G.F."/>
            <person name="Boite M.C."/>
            <person name="Cupolillo E."/>
            <person name="Ferreira G.E.M."/>
        </authorList>
    </citation>
    <scope>NUCLEOTIDE SEQUENCE [LARGE SCALE GENOMIC DNA]</scope>
    <source>
        <strain evidence="1 2">ITUB/BR/1977/M4964</strain>
    </source>
</reference>
<evidence type="ECO:0000313" key="1">
    <source>
        <dbReference type="EMBL" id="KAL0494993.1"/>
    </source>
</evidence>
<dbReference type="AlphaFoldDB" id="A0AAW3A0Z1"/>
<dbReference type="EMBL" id="JBAMZL010000036">
    <property type="protein sequence ID" value="KAL0494993.1"/>
    <property type="molecule type" value="Genomic_DNA"/>
</dbReference>